<evidence type="ECO:0000256" key="2">
    <source>
        <dbReference type="ARBA" id="ARBA00022741"/>
    </source>
</evidence>
<dbReference type="EMBL" id="QRGP01000001">
    <property type="protein sequence ID" value="RDV07360.1"/>
    <property type="molecule type" value="Genomic_DNA"/>
</dbReference>
<dbReference type="EC" id="3.6.3.41" evidence="8"/>
<keyword evidence="5" id="KW-1278">Translocase</keyword>
<dbReference type="SUPFAM" id="SSF52540">
    <property type="entry name" value="P-loop containing nucleoside triphosphate hydrolases"/>
    <property type="match status" value="1"/>
</dbReference>
<keyword evidence="3" id="KW-0201">Cytochrome c-type biogenesis</keyword>
<gene>
    <name evidence="8" type="primary">ccmA</name>
    <name evidence="8" type="ORF">DXH95_08385</name>
</gene>
<keyword evidence="1" id="KW-0813">Transport</keyword>
<accession>A0A371BIG2</accession>
<dbReference type="AlphaFoldDB" id="A0A371BIG2"/>
<evidence type="ECO:0000256" key="5">
    <source>
        <dbReference type="ARBA" id="ARBA00022967"/>
    </source>
</evidence>
<dbReference type="RefSeq" id="WP_115548904.1">
    <property type="nucleotide sequence ID" value="NZ_QRGP01000001.1"/>
</dbReference>
<evidence type="ECO:0000256" key="6">
    <source>
        <dbReference type="ARBA" id="ARBA00023136"/>
    </source>
</evidence>
<reference evidence="9" key="1">
    <citation type="submission" date="2018-08" db="EMBL/GenBank/DDBJ databases">
        <authorList>
            <person name="Kim S.-J."/>
            <person name="Jung G.-Y."/>
        </authorList>
    </citation>
    <scope>NUCLEOTIDE SEQUENCE [LARGE SCALE GENOMIC DNA]</scope>
    <source>
        <strain evidence="9">GY_G</strain>
    </source>
</reference>
<dbReference type="NCBIfam" id="TIGR01189">
    <property type="entry name" value="ccmA"/>
    <property type="match status" value="1"/>
</dbReference>
<dbReference type="SMART" id="SM00382">
    <property type="entry name" value="AAA"/>
    <property type="match status" value="1"/>
</dbReference>
<keyword evidence="2" id="KW-0547">Nucleotide-binding</keyword>
<dbReference type="InterPro" id="IPR027417">
    <property type="entry name" value="P-loop_NTPase"/>
</dbReference>
<dbReference type="PANTHER" id="PTHR43499">
    <property type="entry name" value="ABC TRANSPORTER I FAMILY MEMBER 1"/>
    <property type="match status" value="1"/>
</dbReference>
<dbReference type="GO" id="GO:0022857">
    <property type="term" value="F:transmembrane transporter activity"/>
    <property type="evidence" value="ECO:0007669"/>
    <property type="project" value="InterPro"/>
</dbReference>
<evidence type="ECO:0000256" key="3">
    <source>
        <dbReference type="ARBA" id="ARBA00022748"/>
    </source>
</evidence>
<comment type="caution">
    <text evidence="8">The sequence shown here is derived from an EMBL/GenBank/DDBJ whole genome shotgun (WGS) entry which is preliminary data.</text>
</comment>
<evidence type="ECO:0000313" key="8">
    <source>
        <dbReference type="EMBL" id="RDV07360.1"/>
    </source>
</evidence>
<dbReference type="GO" id="GO:0017004">
    <property type="term" value="P:cytochrome complex assembly"/>
    <property type="evidence" value="ECO:0007669"/>
    <property type="project" value="UniProtKB-KW"/>
</dbReference>
<dbReference type="OrthoDB" id="9800654at2"/>
<evidence type="ECO:0000256" key="4">
    <source>
        <dbReference type="ARBA" id="ARBA00022840"/>
    </source>
</evidence>
<name>A0A371BIG2_9SPHN</name>
<organism evidence="8 9">
    <name type="scientific">Sphingorhabdus pulchriflava</name>
    <dbReference type="NCBI Taxonomy" id="2292257"/>
    <lineage>
        <taxon>Bacteria</taxon>
        <taxon>Pseudomonadati</taxon>
        <taxon>Pseudomonadota</taxon>
        <taxon>Alphaproteobacteria</taxon>
        <taxon>Sphingomonadales</taxon>
        <taxon>Sphingomonadaceae</taxon>
        <taxon>Sphingorhabdus</taxon>
    </lineage>
</organism>
<keyword evidence="6" id="KW-0472">Membrane</keyword>
<evidence type="ECO:0000259" key="7">
    <source>
        <dbReference type="PROSITE" id="PS50893"/>
    </source>
</evidence>
<dbReference type="GO" id="GO:0016887">
    <property type="term" value="F:ATP hydrolysis activity"/>
    <property type="evidence" value="ECO:0007669"/>
    <property type="project" value="InterPro"/>
</dbReference>
<dbReference type="InterPro" id="IPR005895">
    <property type="entry name" value="ABC_transptr_haem_export_CcmA"/>
</dbReference>
<keyword evidence="9" id="KW-1185">Reference proteome</keyword>
<dbReference type="Pfam" id="PF00005">
    <property type="entry name" value="ABC_tran"/>
    <property type="match status" value="1"/>
</dbReference>
<sequence>MPHSQAASPSIALHRVAIIRGSRVILRDFDLEVESGELIWVRGANGSGKSTLFRALSGLLSVASGEVSISGAIALCDDNLALDLDQPLEKAIRFWTDLDGIEPARLEFALETLDLIGLAELPVRLLSAGQKRRGALARLLASEAPIWLLDEPYNGLDQANVARLDAALSRHTEKGGIALVASHIAPTVNVARSLVIDRPRTEMAA</sequence>
<evidence type="ECO:0000313" key="9">
    <source>
        <dbReference type="Proteomes" id="UP000263833"/>
    </source>
</evidence>
<feature type="domain" description="ABC transporter" evidence="7">
    <location>
        <begin position="11"/>
        <end position="203"/>
    </location>
</feature>
<dbReference type="InterPro" id="IPR003439">
    <property type="entry name" value="ABC_transporter-like_ATP-bd"/>
</dbReference>
<evidence type="ECO:0000256" key="1">
    <source>
        <dbReference type="ARBA" id="ARBA00022448"/>
    </source>
</evidence>
<dbReference type="PANTHER" id="PTHR43499:SF1">
    <property type="entry name" value="ABC TRANSPORTER I FAMILY MEMBER 1"/>
    <property type="match status" value="1"/>
</dbReference>
<protein>
    <submittedName>
        <fullName evidence="8">Heme ABC exporter ATP-binding protein CcmA</fullName>
        <ecNumber evidence="8">3.6.3.41</ecNumber>
    </submittedName>
</protein>
<proteinExistence type="predicted"/>
<keyword evidence="8" id="KW-0378">Hydrolase</keyword>
<dbReference type="InterPro" id="IPR003593">
    <property type="entry name" value="AAA+_ATPase"/>
</dbReference>
<dbReference type="Proteomes" id="UP000263833">
    <property type="component" value="Unassembled WGS sequence"/>
</dbReference>
<dbReference type="Gene3D" id="3.40.50.300">
    <property type="entry name" value="P-loop containing nucleotide triphosphate hydrolases"/>
    <property type="match status" value="1"/>
</dbReference>
<dbReference type="PROSITE" id="PS50893">
    <property type="entry name" value="ABC_TRANSPORTER_2"/>
    <property type="match status" value="1"/>
</dbReference>
<keyword evidence="4 8" id="KW-0067">ATP-binding</keyword>
<dbReference type="GO" id="GO:0005524">
    <property type="term" value="F:ATP binding"/>
    <property type="evidence" value="ECO:0007669"/>
    <property type="project" value="UniProtKB-KW"/>
</dbReference>